<dbReference type="Pfam" id="PF13302">
    <property type="entry name" value="Acetyltransf_3"/>
    <property type="match status" value="1"/>
</dbReference>
<dbReference type="InterPro" id="IPR000182">
    <property type="entry name" value="GNAT_dom"/>
</dbReference>
<keyword evidence="2" id="KW-0808">Transferase</keyword>
<dbReference type="PANTHER" id="PTHR39173:SF1">
    <property type="entry name" value="ACETYLTRANSFERASE"/>
    <property type="match status" value="1"/>
</dbReference>
<dbReference type="STRING" id="1278311.GCA_000428705_01187"/>
<name>A0A449BD93_HAPAX</name>
<evidence type="ECO:0000259" key="1">
    <source>
        <dbReference type="PROSITE" id="PS51186"/>
    </source>
</evidence>
<evidence type="ECO:0000313" key="2">
    <source>
        <dbReference type="EMBL" id="VEU80392.1"/>
    </source>
</evidence>
<gene>
    <name evidence="2" type="ORF">NCTC10138_00761</name>
</gene>
<evidence type="ECO:0000313" key="3">
    <source>
        <dbReference type="Proteomes" id="UP000289841"/>
    </source>
</evidence>
<proteinExistence type="predicted"/>
<dbReference type="SUPFAM" id="SSF55729">
    <property type="entry name" value="Acyl-CoA N-acyltransferases (Nat)"/>
    <property type="match status" value="1"/>
</dbReference>
<reference evidence="2 3" key="1">
    <citation type="submission" date="2019-01" db="EMBL/GenBank/DDBJ databases">
        <authorList>
            <consortium name="Pathogen Informatics"/>
        </authorList>
    </citation>
    <scope>NUCLEOTIDE SEQUENCE [LARGE SCALE GENOMIC DNA]</scope>
    <source>
        <strain evidence="2 3">NCTC10138</strain>
    </source>
</reference>
<dbReference type="Proteomes" id="UP000289841">
    <property type="component" value="Chromosome"/>
</dbReference>
<dbReference type="EMBL" id="LR215048">
    <property type="protein sequence ID" value="VEU80392.1"/>
    <property type="molecule type" value="Genomic_DNA"/>
</dbReference>
<protein>
    <submittedName>
        <fullName evidence="2">Predicted acetyltransferase</fullName>
    </submittedName>
</protein>
<dbReference type="InterPro" id="IPR016181">
    <property type="entry name" value="Acyl_CoA_acyltransferase"/>
</dbReference>
<dbReference type="PANTHER" id="PTHR39173">
    <property type="entry name" value="ACETYLTRANSFERASE"/>
    <property type="match status" value="1"/>
</dbReference>
<organism evidence="2 3">
    <name type="scientific">Haploplasma axanthum</name>
    <name type="common">Acholeplasma axanthum</name>
    <dbReference type="NCBI Taxonomy" id="29552"/>
    <lineage>
        <taxon>Bacteria</taxon>
        <taxon>Bacillati</taxon>
        <taxon>Mycoplasmatota</taxon>
        <taxon>Mollicutes</taxon>
        <taxon>Acholeplasmatales</taxon>
        <taxon>Acholeplasmataceae</taxon>
        <taxon>Haploplasma</taxon>
    </lineage>
</organism>
<feature type="domain" description="N-acetyltransferase" evidence="1">
    <location>
        <begin position="28"/>
        <end position="174"/>
    </location>
</feature>
<dbReference type="KEGG" id="aaxa:NCTC10138_00761"/>
<dbReference type="Gene3D" id="3.40.630.30">
    <property type="match status" value="1"/>
</dbReference>
<sequence length="174" mass="20314">MIKLIQPTINLEKEILDYKKEMFNNKDYKMSGCGSLDKYDEVSLWLKHLEEYSDRFNPNFNNNFVEGSQWLLVDDTNYIYGMVNLRHYLNDFLLNEGGHVGYSIRPSKRGQGYGKIQLKLALEILKGKNVDRVLVTCSDTNIQSYKTILSCGGVLENKIVSNERVTRRYWIENK</sequence>
<dbReference type="RefSeq" id="WP_052590148.1">
    <property type="nucleotide sequence ID" value="NZ_LR215048.1"/>
</dbReference>
<dbReference type="AlphaFoldDB" id="A0A449BD93"/>
<accession>A0A449BD93</accession>
<dbReference type="GO" id="GO:0016747">
    <property type="term" value="F:acyltransferase activity, transferring groups other than amino-acyl groups"/>
    <property type="evidence" value="ECO:0007669"/>
    <property type="project" value="InterPro"/>
</dbReference>
<dbReference type="PROSITE" id="PS51186">
    <property type="entry name" value="GNAT"/>
    <property type="match status" value="1"/>
</dbReference>
<keyword evidence="3" id="KW-1185">Reference proteome</keyword>